<reference evidence="1 2" key="1">
    <citation type="submission" date="2023-07" db="EMBL/GenBank/DDBJ databases">
        <title>Genomic Encyclopedia of Type Strains, Phase IV (KMG-IV): sequencing the most valuable type-strain genomes for metagenomic binning, comparative biology and taxonomic classification.</title>
        <authorList>
            <person name="Goeker M."/>
        </authorList>
    </citation>
    <scope>NUCLEOTIDE SEQUENCE [LARGE SCALE GENOMIC DNA]</scope>
    <source>
        <strain evidence="1 2">DSM 12396</strain>
    </source>
</reference>
<name>A0ABU0B2A5_9FIRM</name>
<sequence length="83" mass="9371">MEQPPQNILQRWITGFKCCHKSRVFSSIFVLVLAGLKVAGKLLQKGIRRVFPDVYSLPVHSLPDNEKSRFFKPGVPDVTFCPG</sequence>
<protein>
    <submittedName>
        <fullName evidence="1">Uncharacterized protein</fullName>
    </submittedName>
</protein>
<gene>
    <name evidence="1" type="ORF">J2Z49_001974</name>
</gene>
<evidence type="ECO:0000313" key="1">
    <source>
        <dbReference type="EMBL" id="MDQ0286857.1"/>
    </source>
</evidence>
<dbReference type="EMBL" id="JAUSUX010000014">
    <property type="protein sequence ID" value="MDQ0286857.1"/>
    <property type="molecule type" value="Genomic_DNA"/>
</dbReference>
<evidence type="ECO:0000313" key="2">
    <source>
        <dbReference type="Proteomes" id="UP001225644"/>
    </source>
</evidence>
<accession>A0ABU0B2A5</accession>
<keyword evidence="2" id="KW-1185">Reference proteome</keyword>
<dbReference type="Proteomes" id="UP001225644">
    <property type="component" value="Unassembled WGS sequence"/>
</dbReference>
<proteinExistence type="predicted"/>
<comment type="caution">
    <text evidence="1">The sequence shown here is derived from an EMBL/GenBank/DDBJ whole genome shotgun (WGS) entry which is preliminary data.</text>
</comment>
<organism evidence="1 2">
    <name type="scientific">Desulfofundulus luciae</name>
    <dbReference type="NCBI Taxonomy" id="74702"/>
    <lineage>
        <taxon>Bacteria</taxon>
        <taxon>Bacillati</taxon>
        <taxon>Bacillota</taxon>
        <taxon>Clostridia</taxon>
        <taxon>Eubacteriales</taxon>
        <taxon>Peptococcaceae</taxon>
        <taxon>Desulfofundulus</taxon>
    </lineage>
</organism>